<accession>A0A1I3FZ47</accession>
<dbReference type="SUPFAM" id="SSF160904">
    <property type="entry name" value="Jann2411-like"/>
    <property type="match status" value="1"/>
</dbReference>
<dbReference type="InterPro" id="IPR021005">
    <property type="entry name" value="Znf_CGNR"/>
</dbReference>
<dbReference type="Pfam" id="PF11706">
    <property type="entry name" value="zf-CGNR"/>
    <property type="match status" value="1"/>
</dbReference>
<dbReference type="Proteomes" id="UP000199111">
    <property type="component" value="Unassembled WGS sequence"/>
</dbReference>
<gene>
    <name evidence="2" type="ORF">SAMN05216275_101448</name>
</gene>
<organism evidence="2 3">
    <name type="scientific">Streptosporangium canum</name>
    <dbReference type="NCBI Taxonomy" id="324952"/>
    <lineage>
        <taxon>Bacteria</taxon>
        <taxon>Bacillati</taxon>
        <taxon>Actinomycetota</taxon>
        <taxon>Actinomycetes</taxon>
        <taxon>Streptosporangiales</taxon>
        <taxon>Streptosporangiaceae</taxon>
        <taxon>Streptosporangium</taxon>
    </lineage>
</organism>
<feature type="domain" description="Zinc finger CGNR" evidence="1">
    <location>
        <begin position="130"/>
        <end position="172"/>
    </location>
</feature>
<sequence length="176" mass="19823">MTHRPLTGEPLALDLVNTEWPEHGRMLDYLADPAGLRTWLAEHEDELGPVDPEDRPPLGPLRHARRAIRRALEEKEYGELNTVLAHGRLRLSIDGHGPAERPELDDPAWLPAWEAGRAFLDLIRTAPAGRVRKCDGPDCVLWFLDTSRNGRRRWCSMTGCGNRAKARAHYTRGQAG</sequence>
<dbReference type="Gene3D" id="1.10.3300.10">
    <property type="entry name" value="Jann2411-like domain"/>
    <property type="match status" value="1"/>
</dbReference>
<dbReference type="EMBL" id="FOQY01000001">
    <property type="protein sequence ID" value="SFI16513.1"/>
    <property type="molecule type" value="Genomic_DNA"/>
</dbReference>
<protein>
    <submittedName>
        <fullName evidence="2">Conserved protein containing a Zn-ribbon-like motif, possibly RNA-binding</fullName>
    </submittedName>
</protein>
<evidence type="ECO:0000313" key="2">
    <source>
        <dbReference type="EMBL" id="SFI16513.1"/>
    </source>
</evidence>
<dbReference type="InterPro" id="IPR010852">
    <property type="entry name" value="ABATE"/>
</dbReference>
<dbReference type="Pfam" id="PF07336">
    <property type="entry name" value="ABATE"/>
    <property type="match status" value="1"/>
</dbReference>
<dbReference type="InterPro" id="IPR023286">
    <property type="entry name" value="ABATE_dom_sf"/>
</dbReference>
<evidence type="ECO:0000313" key="3">
    <source>
        <dbReference type="Proteomes" id="UP000199111"/>
    </source>
</evidence>
<evidence type="ECO:0000259" key="1">
    <source>
        <dbReference type="Pfam" id="PF11706"/>
    </source>
</evidence>
<dbReference type="GeneID" id="96304289"/>
<dbReference type="RefSeq" id="WP_093885322.1">
    <property type="nucleotide sequence ID" value="NZ_FOQY01000001.1"/>
</dbReference>
<dbReference type="PANTHER" id="PTHR35525:SF3">
    <property type="entry name" value="BLL6575 PROTEIN"/>
    <property type="match status" value="1"/>
</dbReference>
<proteinExistence type="predicted"/>
<keyword evidence="3" id="KW-1185">Reference proteome</keyword>
<name>A0A1I3FZ47_9ACTN</name>
<dbReference type="AlphaFoldDB" id="A0A1I3FZ47"/>
<dbReference type="PANTHER" id="PTHR35525">
    <property type="entry name" value="BLL6575 PROTEIN"/>
    <property type="match status" value="1"/>
</dbReference>
<reference evidence="3" key="1">
    <citation type="submission" date="2016-10" db="EMBL/GenBank/DDBJ databases">
        <authorList>
            <person name="Varghese N."/>
            <person name="Submissions S."/>
        </authorList>
    </citation>
    <scope>NUCLEOTIDE SEQUENCE [LARGE SCALE GENOMIC DNA]</scope>
    <source>
        <strain evidence="3">CGMCC 4.2126</strain>
    </source>
</reference>